<dbReference type="InterPro" id="IPR056539">
    <property type="entry name" value="NuiA-like"/>
</dbReference>
<proteinExistence type="predicted"/>
<dbReference type="Proteomes" id="UP000240883">
    <property type="component" value="Unassembled WGS sequence"/>
</dbReference>
<dbReference type="EMBL" id="KZ678139">
    <property type="protein sequence ID" value="PSN63560.1"/>
    <property type="molecule type" value="Genomic_DNA"/>
</dbReference>
<evidence type="ECO:0000313" key="2">
    <source>
        <dbReference type="EMBL" id="PSN63560.1"/>
    </source>
</evidence>
<evidence type="ECO:0000313" key="3">
    <source>
        <dbReference type="Proteomes" id="UP000240883"/>
    </source>
</evidence>
<feature type="compositionally biased region" description="Polar residues" evidence="1">
    <location>
        <begin position="30"/>
        <end position="60"/>
    </location>
</feature>
<feature type="compositionally biased region" description="Polar residues" evidence="1">
    <location>
        <begin position="1"/>
        <end position="23"/>
    </location>
</feature>
<sequence>MAKVTTPQQLQRALQLTPPSASRNFWPPTTHLTPSKSFATSNSAQNPTRSRCLPTTNTNRSNKHAQVCHRQPTRLQFHTTPVASMSDADYAAFLEKANQGTGGATTQESKQYGTKSVNMAVPKSLERVEAIYISETDAEFEPVALAYSGSSISAGEFHAATQAIQGFGMMLTQEDRRAQEAPRSRCRCD</sequence>
<dbReference type="Pfam" id="PF23151">
    <property type="entry name" value="NuiA_2"/>
    <property type="match status" value="1"/>
</dbReference>
<accession>A0A2T2NDV9</accession>
<reference evidence="2 3" key="1">
    <citation type="journal article" date="2018" name="Front. Microbiol.">
        <title>Genome-Wide Analysis of Corynespora cassiicola Leaf Fall Disease Putative Effectors.</title>
        <authorList>
            <person name="Lopez D."/>
            <person name="Ribeiro S."/>
            <person name="Label P."/>
            <person name="Fumanal B."/>
            <person name="Venisse J.S."/>
            <person name="Kohler A."/>
            <person name="de Oliveira R.R."/>
            <person name="Labutti K."/>
            <person name="Lipzen A."/>
            <person name="Lail K."/>
            <person name="Bauer D."/>
            <person name="Ohm R.A."/>
            <person name="Barry K.W."/>
            <person name="Spatafora J."/>
            <person name="Grigoriev I.V."/>
            <person name="Martin F.M."/>
            <person name="Pujade-Renaud V."/>
        </authorList>
    </citation>
    <scope>NUCLEOTIDE SEQUENCE [LARGE SCALE GENOMIC DNA]</scope>
    <source>
        <strain evidence="2 3">Philippines</strain>
    </source>
</reference>
<evidence type="ECO:0000256" key="1">
    <source>
        <dbReference type="SAM" id="MobiDB-lite"/>
    </source>
</evidence>
<dbReference type="AlphaFoldDB" id="A0A2T2NDV9"/>
<feature type="region of interest" description="Disordered" evidence="1">
    <location>
        <begin position="1"/>
        <end position="64"/>
    </location>
</feature>
<keyword evidence="3" id="KW-1185">Reference proteome</keyword>
<dbReference type="OrthoDB" id="5366485at2759"/>
<organism evidence="2 3">
    <name type="scientific">Corynespora cassiicola Philippines</name>
    <dbReference type="NCBI Taxonomy" id="1448308"/>
    <lineage>
        <taxon>Eukaryota</taxon>
        <taxon>Fungi</taxon>
        <taxon>Dikarya</taxon>
        <taxon>Ascomycota</taxon>
        <taxon>Pezizomycotina</taxon>
        <taxon>Dothideomycetes</taxon>
        <taxon>Pleosporomycetidae</taxon>
        <taxon>Pleosporales</taxon>
        <taxon>Corynesporascaceae</taxon>
        <taxon>Corynespora</taxon>
    </lineage>
</organism>
<gene>
    <name evidence="2" type="ORF">BS50DRAFT_83697</name>
</gene>
<protein>
    <submittedName>
        <fullName evidence="2">Uncharacterized protein</fullName>
    </submittedName>
</protein>
<name>A0A2T2NDV9_CORCC</name>
<dbReference type="STRING" id="1448308.A0A2T2NDV9"/>